<feature type="chain" id="PRO_5046453545" evidence="1">
    <location>
        <begin position="16"/>
        <end position="142"/>
    </location>
</feature>
<dbReference type="EMBL" id="BAABDM010000003">
    <property type="protein sequence ID" value="GAA4096107.1"/>
    <property type="molecule type" value="Genomic_DNA"/>
</dbReference>
<sequence>MRTLLILFTATVISACSNTPTQTGSNSTLAPCPNAPHCVSSVEAGSKHITAITVTSAEQWQLLQETLLAMPRTNVAERRPNYLHAVSHSAIMRYRDDVELRYTPANNRVDVRSASRLGYYDFEVNRERIETLRNQFNTTKHD</sequence>
<dbReference type="Pfam" id="PF07386">
    <property type="entry name" value="DUF1499"/>
    <property type="match status" value="1"/>
</dbReference>
<organism evidence="2 3">
    <name type="scientific">Zhongshania borealis</name>
    <dbReference type="NCBI Taxonomy" id="889488"/>
    <lineage>
        <taxon>Bacteria</taxon>
        <taxon>Pseudomonadati</taxon>
        <taxon>Pseudomonadota</taxon>
        <taxon>Gammaproteobacteria</taxon>
        <taxon>Cellvibrionales</taxon>
        <taxon>Spongiibacteraceae</taxon>
        <taxon>Zhongshania</taxon>
    </lineage>
</organism>
<dbReference type="PROSITE" id="PS51257">
    <property type="entry name" value="PROKAR_LIPOPROTEIN"/>
    <property type="match status" value="1"/>
</dbReference>
<dbReference type="RefSeq" id="WP_344935474.1">
    <property type="nucleotide sequence ID" value="NZ_BAABDM010000003.1"/>
</dbReference>
<dbReference type="PANTHER" id="PTHR34801">
    <property type="entry name" value="EXPRESSED PROTEIN"/>
    <property type="match status" value="1"/>
</dbReference>
<keyword evidence="3" id="KW-1185">Reference proteome</keyword>
<proteinExistence type="predicted"/>
<keyword evidence="1" id="KW-0732">Signal</keyword>
<evidence type="ECO:0000313" key="3">
    <source>
        <dbReference type="Proteomes" id="UP001500392"/>
    </source>
</evidence>
<dbReference type="PANTHER" id="PTHR34801:SF6">
    <property type="entry name" value="SLL1620 PROTEIN"/>
    <property type="match status" value="1"/>
</dbReference>
<protein>
    <submittedName>
        <fullName evidence="2">DUF1499 domain-containing protein</fullName>
    </submittedName>
</protein>
<dbReference type="PIRSF" id="PIRSF026426">
    <property type="entry name" value="DUF1499"/>
    <property type="match status" value="1"/>
</dbReference>
<name>A0ABP7WT47_9GAMM</name>
<reference evidence="3" key="1">
    <citation type="journal article" date="2019" name="Int. J. Syst. Evol. Microbiol.">
        <title>The Global Catalogue of Microorganisms (GCM) 10K type strain sequencing project: providing services to taxonomists for standard genome sequencing and annotation.</title>
        <authorList>
            <consortium name="The Broad Institute Genomics Platform"/>
            <consortium name="The Broad Institute Genome Sequencing Center for Infectious Disease"/>
            <person name="Wu L."/>
            <person name="Ma J."/>
        </authorList>
    </citation>
    <scope>NUCLEOTIDE SEQUENCE [LARGE SCALE GENOMIC DNA]</scope>
    <source>
        <strain evidence="3">JCM 17304</strain>
    </source>
</reference>
<gene>
    <name evidence="2" type="ORF">GCM10022414_20580</name>
</gene>
<dbReference type="InterPro" id="IPR010865">
    <property type="entry name" value="DUF1499"/>
</dbReference>
<evidence type="ECO:0000313" key="2">
    <source>
        <dbReference type="EMBL" id="GAA4096107.1"/>
    </source>
</evidence>
<evidence type="ECO:0000256" key="1">
    <source>
        <dbReference type="SAM" id="SignalP"/>
    </source>
</evidence>
<dbReference type="Proteomes" id="UP001500392">
    <property type="component" value="Unassembled WGS sequence"/>
</dbReference>
<feature type="signal peptide" evidence="1">
    <location>
        <begin position="1"/>
        <end position="15"/>
    </location>
</feature>
<comment type="caution">
    <text evidence="2">The sequence shown here is derived from an EMBL/GenBank/DDBJ whole genome shotgun (WGS) entry which is preliminary data.</text>
</comment>
<accession>A0ABP7WT47</accession>